<protein>
    <submittedName>
        <fullName evidence="1">Uncharacterized protein</fullName>
    </submittedName>
</protein>
<sequence length="192" mass="21724">MANNDFNNYNSSTTMKFGTVKNEKEEFEEFSMEAMKLQLAAEYTAWREEVAAKLEPVVYPNHAWVVYAGNDTQQPQAAFTNREYAEILASHMQGAIDPVLRERSEIDAMDIKVDKYLEQVSFGKMPFEIILRKDGEVFDAWGPEDGMPTIDTPKVSESDRHILGGTFWGWTKGEAIEEAQNLLEAMKAAGDI</sequence>
<dbReference type="EMBL" id="BMIA01000003">
    <property type="protein sequence ID" value="GGH42818.1"/>
    <property type="molecule type" value="Genomic_DNA"/>
</dbReference>
<reference evidence="2" key="1">
    <citation type="journal article" date="2019" name="Int. J. Syst. Evol. Microbiol.">
        <title>The Global Catalogue of Microorganisms (GCM) 10K type strain sequencing project: providing services to taxonomists for standard genome sequencing and annotation.</title>
        <authorList>
            <consortium name="The Broad Institute Genomics Platform"/>
            <consortium name="The Broad Institute Genome Sequencing Center for Infectious Disease"/>
            <person name="Wu L."/>
            <person name="Ma J."/>
        </authorList>
    </citation>
    <scope>NUCLEOTIDE SEQUENCE [LARGE SCALE GENOMIC DNA]</scope>
    <source>
        <strain evidence="2">CGMCC 1.15288</strain>
    </source>
</reference>
<proteinExistence type="predicted"/>
<evidence type="ECO:0000313" key="2">
    <source>
        <dbReference type="Proteomes" id="UP000600214"/>
    </source>
</evidence>
<keyword evidence="2" id="KW-1185">Reference proteome</keyword>
<comment type="caution">
    <text evidence="1">The sequence shown here is derived from an EMBL/GenBank/DDBJ whole genome shotgun (WGS) entry which is preliminary data.</text>
</comment>
<accession>A0ABQ1YXZ4</accession>
<dbReference type="Proteomes" id="UP000600214">
    <property type="component" value="Unassembled WGS sequence"/>
</dbReference>
<gene>
    <name evidence="1" type="ORF">GCM10007423_39730</name>
</gene>
<name>A0ABQ1YXZ4_9BACT</name>
<evidence type="ECO:0000313" key="1">
    <source>
        <dbReference type="EMBL" id="GGH42818.1"/>
    </source>
</evidence>
<organism evidence="1 2">
    <name type="scientific">Dyadobacter endophyticus</name>
    <dbReference type="NCBI Taxonomy" id="1749036"/>
    <lineage>
        <taxon>Bacteria</taxon>
        <taxon>Pseudomonadati</taxon>
        <taxon>Bacteroidota</taxon>
        <taxon>Cytophagia</taxon>
        <taxon>Cytophagales</taxon>
        <taxon>Spirosomataceae</taxon>
        <taxon>Dyadobacter</taxon>
    </lineage>
</organism>